<dbReference type="InterPro" id="IPR011009">
    <property type="entry name" value="Kinase-like_dom_sf"/>
</dbReference>
<evidence type="ECO:0000256" key="4">
    <source>
        <dbReference type="ARBA" id="ARBA00022840"/>
    </source>
</evidence>
<evidence type="ECO:0000313" key="7">
    <source>
        <dbReference type="EMBL" id="KAH7368887.1"/>
    </source>
</evidence>
<feature type="region of interest" description="Disordered" evidence="5">
    <location>
        <begin position="235"/>
        <end position="292"/>
    </location>
</feature>
<feature type="compositionally biased region" description="Low complexity" evidence="5">
    <location>
        <begin position="235"/>
        <end position="257"/>
    </location>
</feature>
<dbReference type="Pfam" id="PF00069">
    <property type="entry name" value="Pkinase"/>
    <property type="match status" value="1"/>
</dbReference>
<comment type="caution">
    <text evidence="7">The sequence shown here is derived from an EMBL/GenBank/DDBJ whole genome shotgun (WGS) entry which is preliminary data.</text>
</comment>
<keyword evidence="4" id="KW-0067">ATP-binding</keyword>
<protein>
    <submittedName>
        <fullName evidence="7">Mitogen-activated protein kinase</fullName>
    </submittedName>
</protein>
<dbReference type="OrthoDB" id="346907at2759"/>
<dbReference type="Proteomes" id="UP000813385">
    <property type="component" value="Unassembled WGS sequence"/>
</dbReference>
<keyword evidence="3 7" id="KW-0418">Kinase</keyword>
<evidence type="ECO:0000256" key="3">
    <source>
        <dbReference type="ARBA" id="ARBA00022777"/>
    </source>
</evidence>
<sequence>MADAHGPSEEPSEERTEPFSQSELECRLSRVRGHEPDDDDDLLHAPLVPLGLLRVEDHHHEQGIRLLVRPLIRSRSVSPGDGSCQWLALRAEVASCDGVPPHHKVLAVTQTSRDIKFSVRIPSESFGGAPRPPLWCELYYDPSSDDQILLNRSEVPIILTRLPDGLTPSSSPDADADEDDGRPAPCEIKPIMTMKLTPGSWRISVGDLAVLDFRVLQKAPISLVRAHMAALHPSSSTLSSASTDDYPSTVTVTPSSSAKRALTPDDEDDDNGHRRGSDKRARTSQDARGEDNVIMFLRPAAGPLVFPMPRAQPAPTTTRELVPANTTALLDLQKDETVAVPATGSGTGDPSLDNYYTITKRDQIAATALSSVYTAHHSDVPGGVVTVKVLKTRPANAAALAAQRPQEAERNVIRQADMWLREYQSQGDLRHDSIVRLYGGDARFLSLYMEHVDARDLAARNVWRSPRDDHFQGSRADAARILRDVASALHYLHARRRVHNDIKPANVLYSPERGAVLCDFGLSTPASGPATSGGTPYYVPPEFIGARQRGAPSDVWALGVTMLYVLGRIPFPDARVRQAHPKPLYWMIADVNRPAAAAQRAQGQQQQGQQPRAGGTRGMSAADQMMTWLGEVREAANRLDPRQPLERLVREMLVPNPNQRITTARVAREMRDLFDEGGRPVTVR</sequence>
<dbReference type="InterPro" id="IPR000719">
    <property type="entry name" value="Prot_kinase_dom"/>
</dbReference>
<dbReference type="GO" id="GO:0004674">
    <property type="term" value="F:protein serine/threonine kinase activity"/>
    <property type="evidence" value="ECO:0007669"/>
    <property type="project" value="TreeGrafter"/>
</dbReference>
<evidence type="ECO:0000259" key="6">
    <source>
        <dbReference type="PROSITE" id="PS50011"/>
    </source>
</evidence>
<dbReference type="PANTHER" id="PTHR43289">
    <property type="entry name" value="MITOGEN-ACTIVATED PROTEIN KINASE KINASE KINASE 20-RELATED"/>
    <property type="match status" value="1"/>
</dbReference>
<evidence type="ECO:0000256" key="1">
    <source>
        <dbReference type="ARBA" id="ARBA00022679"/>
    </source>
</evidence>
<feature type="region of interest" description="Disordered" evidence="5">
    <location>
        <begin position="597"/>
        <end position="618"/>
    </location>
</feature>
<evidence type="ECO:0000256" key="5">
    <source>
        <dbReference type="SAM" id="MobiDB-lite"/>
    </source>
</evidence>
<keyword evidence="8" id="KW-1185">Reference proteome</keyword>
<keyword evidence="2" id="KW-0547">Nucleotide-binding</keyword>
<dbReference type="SMART" id="SM00220">
    <property type="entry name" value="S_TKc"/>
    <property type="match status" value="1"/>
</dbReference>
<dbReference type="SUPFAM" id="SSF56112">
    <property type="entry name" value="Protein kinase-like (PK-like)"/>
    <property type="match status" value="1"/>
</dbReference>
<evidence type="ECO:0000256" key="2">
    <source>
        <dbReference type="ARBA" id="ARBA00022741"/>
    </source>
</evidence>
<feature type="region of interest" description="Disordered" evidence="5">
    <location>
        <begin position="161"/>
        <end position="188"/>
    </location>
</feature>
<feature type="compositionally biased region" description="Basic and acidic residues" evidence="5">
    <location>
        <begin position="271"/>
        <end position="291"/>
    </location>
</feature>
<dbReference type="EMBL" id="JAGPXD010000002">
    <property type="protein sequence ID" value="KAH7368887.1"/>
    <property type="molecule type" value="Genomic_DNA"/>
</dbReference>
<dbReference type="AlphaFoldDB" id="A0A8K0TSV3"/>
<feature type="compositionally biased region" description="Low complexity" evidence="5">
    <location>
        <begin position="597"/>
        <end position="614"/>
    </location>
</feature>
<proteinExistence type="predicted"/>
<accession>A0A8K0TSV3</accession>
<feature type="domain" description="Protein kinase" evidence="6">
    <location>
        <begin position="358"/>
        <end position="674"/>
    </location>
</feature>
<evidence type="ECO:0000313" key="8">
    <source>
        <dbReference type="Proteomes" id="UP000813385"/>
    </source>
</evidence>
<reference evidence="7" key="1">
    <citation type="journal article" date="2021" name="Nat. Commun.">
        <title>Genetic determinants of endophytism in the Arabidopsis root mycobiome.</title>
        <authorList>
            <person name="Mesny F."/>
            <person name="Miyauchi S."/>
            <person name="Thiergart T."/>
            <person name="Pickel B."/>
            <person name="Atanasova L."/>
            <person name="Karlsson M."/>
            <person name="Huettel B."/>
            <person name="Barry K.W."/>
            <person name="Haridas S."/>
            <person name="Chen C."/>
            <person name="Bauer D."/>
            <person name="Andreopoulos W."/>
            <person name="Pangilinan J."/>
            <person name="LaButti K."/>
            <person name="Riley R."/>
            <person name="Lipzen A."/>
            <person name="Clum A."/>
            <person name="Drula E."/>
            <person name="Henrissat B."/>
            <person name="Kohler A."/>
            <person name="Grigoriev I.V."/>
            <person name="Martin F.M."/>
            <person name="Hacquard S."/>
        </authorList>
    </citation>
    <scope>NUCLEOTIDE SEQUENCE</scope>
    <source>
        <strain evidence="7">MPI-CAGE-AT-0016</strain>
    </source>
</reference>
<feature type="region of interest" description="Disordered" evidence="5">
    <location>
        <begin position="1"/>
        <end position="24"/>
    </location>
</feature>
<organism evidence="7 8">
    <name type="scientific">Plectosphaerella cucumerina</name>
    <dbReference type="NCBI Taxonomy" id="40658"/>
    <lineage>
        <taxon>Eukaryota</taxon>
        <taxon>Fungi</taxon>
        <taxon>Dikarya</taxon>
        <taxon>Ascomycota</taxon>
        <taxon>Pezizomycotina</taxon>
        <taxon>Sordariomycetes</taxon>
        <taxon>Hypocreomycetidae</taxon>
        <taxon>Glomerellales</taxon>
        <taxon>Plectosphaerellaceae</taxon>
        <taxon>Plectosphaerella</taxon>
    </lineage>
</organism>
<gene>
    <name evidence="7" type="ORF">B0T11DRAFT_350481</name>
</gene>
<dbReference type="Gene3D" id="1.10.510.10">
    <property type="entry name" value="Transferase(Phosphotransferase) domain 1"/>
    <property type="match status" value="1"/>
</dbReference>
<name>A0A8K0TSV3_9PEZI</name>
<keyword evidence="1" id="KW-0808">Transferase</keyword>
<dbReference type="GO" id="GO:0005524">
    <property type="term" value="F:ATP binding"/>
    <property type="evidence" value="ECO:0007669"/>
    <property type="project" value="UniProtKB-KW"/>
</dbReference>
<dbReference type="PANTHER" id="PTHR43289:SF6">
    <property type="entry name" value="SERINE_THREONINE-PROTEIN KINASE NEKL-3"/>
    <property type="match status" value="1"/>
</dbReference>
<dbReference type="PROSITE" id="PS50011">
    <property type="entry name" value="PROTEIN_KINASE_DOM"/>
    <property type="match status" value="1"/>
</dbReference>